<reference key="2">
    <citation type="submission" date="2011-10" db="EMBL/GenBank/DDBJ databases">
        <title>The genome and transcriptome sequence of Clonorchis sinensis provide insights into the carcinogenic liver fluke.</title>
        <authorList>
            <person name="Wang X."/>
            <person name="Huang Y."/>
            <person name="Chen W."/>
            <person name="Liu H."/>
            <person name="Guo L."/>
            <person name="Chen Y."/>
            <person name="Luo F."/>
            <person name="Zhou W."/>
            <person name="Sun J."/>
            <person name="Mao Q."/>
            <person name="Liang P."/>
            <person name="Zhou C."/>
            <person name="Tian Y."/>
            <person name="Men J."/>
            <person name="Lv X."/>
            <person name="Huang L."/>
            <person name="Zhou J."/>
            <person name="Hu Y."/>
            <person name="Li R."/>
            <person name="Zhang F."/>
            <person name="Lei H."/>
            <person name="Li X."/>
            <person name="Hu X."/>
            <person name="Liang C."/>
            <person name="Xu J."/>
            <person name="Wu Z."/>
            <person name="Yu X."/>
        </authorList>
    </citation>
    <scope>NUCLEOTIDE SEQUENCE</scope>
    <source>
        <strain>Henan</strain>
    </source>
</reference>
<dbReference type="Proteomes" id="UP000008909">
    <property type="component" value="Unassembled WGS sequence"/>
</dbReference>
<keyword evidence="1" id="KW-0175">Coiled coil</keyword>
<feature type="coiled-coil region" evidence="1">
    <location>
        <begin position="279"/>
        <end position="306"/>
    </location>
</feature>
<evidence type="ECO:0000313" key="2">
    <source>
        <dbReference type="EMBL" id="GAA54210.1"/>
    </source>
</evidence>
<evidence type="ECO:0000256" key="1">
    <source>
        <dbReference type="SAM" id="Coils"/>
    </source>
</evidence>
<dbReference type="EMBL" id="DF143789">
    <property type="protein sequence ID" value="GAA54210.1"/>
    <property type="molecule type" value="Genomic_DNA"/>
</dbReference>
<organism evidence="2 3">
    <name type="scientific">Clonorchis sinensis</name>
    <name type="common">Chinese liver fluke</name>
    <dbReference type="NCBI Taxonomy" id="79923"/>
    <lineage>
        <taxon>Eukaryota</taxon>
        <taxon>Metazoa</taxon>
        <taxon>Spiralia</taxon>
        <taxon>Lophotrochozoa</taxon>
        <taxon>Platyhelminthes</taxon>
        <taxon>Trematoda</taxon>
        <taxon>Digenea</taxon>
        <taxon>Opisthorchiida</taxon>
        <taxon>Opisthorchiata</taxon>
        <taxon>Opisthorchiidae</taxon>
        <taxon>Clonorchis</taxon>
    </lineage>
</organism>
<evidence type="ECO:0000313" key="3">
    <source>
        <dbReference type="Proteomes" id="UP000008909"/>
    </source>
</evidence>
<proteinExistence type="predicted"/>
<reference evidence="2" key="1">
    <citation type="journal article" date="2011" name="Genome Biol.">
        <title>The draft genome of the carcinogenic human liver fluke Clonorchis sinensis.</title>
        <authorList>
            <person name="Wang X."/>
            <person name="Chen W."/>
            <person name="Huang Y."/>
            <person name="Sun J."/>
            <person name="Men J."/>
            <person name="Liu H."/>
            <person name="Luo F."/>
            <person name="Guo L."/>
            <person name="Lv X."/>
            <person name="Deng C."/>
            <person name="Zhou C."/>
            <person name="Fan Y."/>
            <person name="Li X."/>
            <person name="Huang L."/>
            <person name="Hu Y."/>
            <person name="Liang C."/>
            <person name="Hu X."/>
            <person name="Xu J."/>
            <person name="Yu X."/>
        </authorList>
    </citation>
    <scope>NUCLEOTIDE SEQUENCE [LARGE SCALE GENOMIC DNA]</scope>
    <source>
        <strain evidence="2">Henan</strain>
    </source>
</reference>
<protein>
    <submittedName>
        <fullName evidence="2">Uncharacterized protein</fullName>
    </submittedName>
</protein>
<sequence>MKSIRPKYKKTKLLQIVRSKQPYRYSNLCNGKRYFRVTRNIRTYGMAKQGRSWVALREKTGRSNRIFAQTLSLENELNLSACSAYRTFTWRRGLLDTFKVQPIMAKAAKQTAASLSRQRPSPKLVQSICGNQENAPTHTIKLVTYGKILGKMQLLVNKSMSKPRRIHKLAPFTFQQGCAPRSRTNLDVVFREKFQPITGQNDLNFVVIKWSSWTRSNICFQRNIDNVLRYPKLLSDQFVEGAQPVFGAQLRLARATDQLSVERLVHLAKAPLAKFQSRENRHDSTVEDLKNKVDQLTEQLAAVKTESRRHVRTSRCYKCGMSSHCRNQCRST</sequence>
<keyword evidence="3" id="KW-1185">Reference proteome</keyword>
<accession>G7YMM9</accession>
<name>G7YMM9_CLOSI</name>
<gene>
    <name evidence="2" type="ORF">CLF_112657</name>
</gene>
<dbReference type="AlphaFoldDB" id="G7YMM9"/>